<gene>
    <name evidence="15" type="ORF">H8L67_04000</name>
</gene>
<dbReference type="EC" id="5.4.99.21" evidence="5"/>
<dbReference type="InterPro" id="IPR002942">
    <property type="entry name" value="S4_RNA-bd"/>
</dbReference>
<dbReference type="SUPFAM" id="SSF55174">
    <property type="entry name" value="Alpha-L RNA-binding motif"/>
    <property type="match status" value="1"/>
</dbReference>
<protein>
    <recommendedName>
        <fullName evidence="6">Dual-specificity RNA pseudouridine synthase RluF</fullName>
        <ecNumber evidence="5">5.4.99.21</ecNumber>
    </recommendedName>
    <alternativeName>
        <fullName evidence="8">23S rRNA pseudouridine(2604) synthase</fullName>
    </alternativeName>
    <alternativeName>
        <fullName evidence="10">Ribosomal large subunit pseudouridine synthase F</fullName>
    </alternativeName>
    <alternativeName>
        <fullName evidence="9">rRNA pseudouridylate synthase F</fullName>
    </alternativeName>
    <alternativeName>
        <fullName evidence="11">rRNA-uridine isomerase F</fullName>
    </alternativeName>
    <alternativeName>
        <fullName evidence="7">tRNA(Tyr) pseudouridine(35) synthase</fullName>
    </alternativeName>
</protein>
<keyword evidence="16" id="KW-1185">Reference proteome</keyword>
<dbReference type="InterPro" id="IPR036986">
    <property type="entry name" value="S4_RNA-bd_sf"/>
</dbReference>
<proteinExistence type="predicted"/>
<evidence type="ECO:0000313" key="16">
    <source>
        <dbReference type="Proteomes" id="UP000824755"/>
    </source>
</evidence>
<reference evidence="15 16" key="1">
    <citation type="submission" date="2021-08" db="EMBL/GenBank/DDBJ databases">
        <title>Lysobacter sp. strain CJ11 Genome sequencing and assembly.</title>
        <authorList>
            <person name="Kim I."/>
        </authorList>
    </citation>
    <scope>NUCLEOTIDE SEQUENCE [LARGE SCALE GENOMIC DNA]</scope>
    <source>
        <strain evidence="15 16">CJ11</strain>
    </source>
</reference>
<dbReference type="InterPro" id="IPR050343">
    <property type="entry name" value="RsuA_PseudoU_synthase"/>
</dbReference>
<sequence>MVLKRAPKFGLARVMSKRGMCSRTQAAALISEGRVLLGGVCVRDPEHPTDPETAVIDIAGQEGASSNPTYLVLNKPRGLVTTAKDEQGRETVYKCLAGADLPWVAPVGRLDKASEGMLLFSNDPAWAARITSPETGPSKTYHVQVDCIPDIDTIVNLMQGIEVEWEHLRASSVIVLREGTKNAWLEIVLDEGKNRQIRRLLAAFDIAVLRLIRIAIGELSLGELAKGEWRALTPAEIKSLA</sequence>
<dbReference type="Gene3D" id="3.30.70.580">
    <property type="entry name" value="Pseudouridine synthase I, catalytic domain, N-terminal subdomain"/>
    <property type="match status" value="1"/>
</dbReference>
<evidence type="ECO:0000256" key="11">
    <source>
        <dbReference type="ARBA" id="ARBA00043147"/>
    </source>
</evidence>
<dbReference type="Pfam" id="PF00849">
    <property type="entry name" value="PseudoU_synth_2"/>
    <property type="match status" value="1"/>
</dbReference>
<evidence type="ECO:0000313" key="15">
    <source>
        <dbReference type="EMBL" id="QYR53660.1"/>
    </source>
</evidence>
<evidence type="ECO:0000256" key="4">
    <source>
        <dbReference type="ARBA" id="ARBA00036535"/>
    </source>
</evidence>
<dbReference type="Gene3D" id="3.30.70.1560">
    <property type="entry name" value="Alpha-L RNA-binding motif"/>
    <property type="match status" value="1"/>
</dbReference>
<evidence type="ECO:0000256" key="12">
    <source>
        <dbReference type="PROSITE-ProRule" id="PRU00182"/>
    </source>
</evidence>
<dbReference type="Pfam" id="PF01479">
    <property type="entry name" value="S4"/>
    <property type="match status" value="1"/>
</dbReference>
<keyword evidence="12" id="KW-0694">RNA-binding</keyword>
<dbReference type="Gene3D" id="3.10.290.10">
    <property type="entry name" value="RNA-binding S4 domain"/>
    <property type="match status" value="1"/>
</dbReference>
<evidence type="ECO:0000256" key="9">
    <source>
        <dbReference type="ARBA" id="ARBA00042843"/>
    </source>
</evidence>
<evidence type="ECO:0000256" key="8">
    <source>
        <dbReference type="ARBA" id="ARBA00041697"/>
    </source>
</evidence>
<dbReference type="RefSeq" id="WP_220380467.1">
    <property type="nucleotide sequence ID" value="NZ_CP080544.1"/>
</dbReference>
<evidence type="ECO:0000256" key="5">
    <source>
        <dbReference type="ARBA" id="ARBA00038922"/>
    </source>
</evidence>
<comment type="catalytic activity">
    <reaction evidence="4">
        <text>uridine(2604) in 23S rRNA = pseudouridine(2604) in 23S rRNA</text>
        <dbReference type="Rhea" id="RHEA:38875"/>
        <dbReference type="Rhea" id="RHEA-COMP:10093"/>
        <dbReference type="Rhea" id="RHEA-COMP:10094"/>
        <dbReference type="ChEBI" id="CHEBI:65314"/>
        <dbReference type="ChEBI" id="CHEBI:65315"/>
        <dbReference type="EC" id="5.4.99.21"/>
    </reaction>
</comment>
<evidence type="ECO:0000256" key="10">
    <source>
        <dbReference type="ARBA" id="ARBA00042890"/>
    </source>
</evidence>
<feature type="domain" description="Pseudouridine synthase RsuA/RluA-like" evidence="13">
    <location>
        <begin position="70"/>
        <end position="203"/>
    </location>
</feature>
<name>A0ABX8WS37_9GAMM</name>
<dbReference type="InterPro" id="IPR000748">
    <property type="entry name" value="PsdUridine_synth_RsuA/RluB/E/F"/>
</dbReference>
<dbReference type="Proteomes" id="UP000824755">
    <property type="component" value="Chromosome"/>
</dbReference>
<keyword evidence="2" id="KW-0413">Isomerase</keyword>
<dbReference type="EMBL" id="CP080544">
    <property type="protein sequence ID" value="QYR53660.1"/>
    <property type="molecule type" value="Genomic_DNA"/>
</dbReference>
<evidence type="ECO:0000259" key="13">
    <source>
        <dbReference type="Pfam" id="PF00849"/>
    </source>
</evidence>
<dbReference type="CDD" id="cd00165">
    <property type="entry name" value="S4"/>
    <property type="match status" value="1"/>
</dbReference>
<evidence type="ECO:0000256" key="2">
    <source>
        <dbReference type="ARBA" id="ARBA00023235"/>
    </source>
</evidence>
<evidence type="ECO:0000256" key="6">
    <source>
        <dbReference type="ARBA" id="ARBA00039989"/>
    </source>
</evidence>
<dbReference type="SUPFAM" id="SSF55120">
    <property type="entry name" value="Pseudouridine synthase"/>
    <property type="match status" value="1"/>
</dbReference>
<evidence type="ECO:0000256" key="1">
    <source>
        <dbReference type="ARBA" id="ARBA00022552"/>
    </source>
</evidence>
<dbReference type="InterPro" id="IPR020094">
    <property type="entry name" value="TruA/RsuA/RluB/E/F_N"/>
</dbReference>
<dbReference type="InterPro" id="IPR042092">
    <property type="entry name" value="PsdUridine_s_RsuA/RluB/E/F_cat"/>
</dbReference>
<dbReference type="CDD" id="cd02870">
    <property type="entry name" value="PseudoU_synth_RsuA_like"/>
    <property type="match status" value="1"/>
</dbReference>
<dbReference type="NCBIfam" id="TIGR00093">
    <property type="entry name" value="pseudouridine synthase"/>
    <property type="match status" value="1"/>
</dbReference>
<dbReference type="PROSITE" id="PS50889">
    <property type="entry name" value="S4"/>
    <property type="match status" value="1"/>
</dbReference>
<dbReference type="InterPro" id="IPR006145">
    <property type="entry name" value="PsdUridine_synth_RsuA/RluA"/>
</dbReference>
<evidence type="ECO:0000259" key="14">
    <source>
        <dbReference type="Pfam" id="PF01479"/>
    </source>
</evidence>
<keyword evidence="1" id="KW-0698">rRNA processing</keyword>
<dbReference type="InterPro" id="IPR020103">
    <property type="entry name" value="PsdUridine_synth_cat_dom_sf"/>
</dbReference>
<organism evidence="15 16">
    <name type="scientific">Lysobacter soyae</name>
    <dbReference type="NCBI Taxonomy" id="2764185"/>
    <lineage>
        <taxon>Bacteria</taxon>
        <taxon>Pseudomonadati</taxon>
        <taxon>Pseudomonadota</taxon>
        <taxon>Gammaproteobacteria</taxon>
        <taxon>Lysobacterales</taxon>
        <taxon>Lysobacteraceae</taxon>
        <taxon>Lysobacter</taxon>
    </lineage>
</organism>
<dbReference type="PANTHER" id="PTHR47683">
    <property type="entry name" value="PSEUDOURIDINE SYNTHASE FAMILY PROTEIN-RELATED"/>
    <property type="match status" value="1"/>
</dbReference>
<evidence type="ECO:0000256" key="7">
    <source>
        <dbReference type="ARBA" id="ARBA00041420"/>
    </source>
</evidence>
<evidence type="ECO:0000256" key="3">
    <source>
        <dbReference type="ARBA" id="ARBA00036390"/>
    </source>
</evidence>
<feature type="domain" description="RNA-binding S4" evidence="14">
    <location>
        <begin position="11"/>
        <end position="51"/>
    </location>
</feature>
<accession>A0ABX8WS37</accession>
<comment type="catalytic activity">
    <reaction evidence="3">
        <text>uridine(35) in tRNA(Tyr) = pseudouridine(35) in tRNA(Tyr)</text>
        <dbReference type="Rhea" id="RHEA:60556"/>
        <dbReference type="Rhea" id="RHEA-COMP:15607"/>
        <dbReference type="Rhea" id="RHEA-COMP:15608"/>
        <dbReference type="ChEBI" id="CHEBI:65314"/>
        <dbReference type="ChEBI" id="CHEBI:65315"/>
    </reaction>
</comment>
<dbReference type="PANTHER" id="PTHR47683:SF2">
    <property type="entry name" value="RNA-BINDING S4 DOMAIN-CONTAINING PROTEIN"/>
    <property type="match status" value="1"/>
</dbReference>